<dbReference type="CDD" id="cd16442">
    <property type="entry name" value="BPL"/>
    <property type="match status" value="1"/>
</dbReference>
<gene>
    <name evidence="3" type="ORF">BXY80_2505</name>
</gene>
<dbReference type="AlphaFoldDB" id="A0A420DET5"/>
<dbReference type="PANTHER" id="PTHR12835">
    <property type="entry name" value="BIOTIN PROTEIN LIGASE"/>
    <property type="match status" value="1"/>
</dbReference>
<feature type="domain" description="BPL/LPL catalytic" evidence="2">
    <location>
        <begin position="1"/>
        <end position="177"/>
    </location>
</feature>
<evidence type="ECO:0000313" key="4">
    <source>
        <dbReference type="Proteomes" id="UP000284892"/>
    </source>
</evidence>
<name>A0A420DET5_9FLAO</name>
<dbReference type="GO" id="GO:0005737">
    <property type="term" value="C:cytoplasm"/>
    <property type="evidence" value="ECO:0007669"/>
    <property type="project" value="TreeGrafter"/>
</dbReference>
<evidence type="ECO:0000313" key="3">
    <source>
        <dbReference type="EMBL" id="RKE90915.1"/>
    </source>
</evidence>
<proteinExistence type="predicted"/>
<dbReference type="NCBIfam" id="TIGR00121">
    <property type="entry name" value="birA_ligase"/>
    <property type="match status" value="1"/>
</dbReference>
<dbReference type="InterPro" id="IPR045864">
    <property type="entry name" value="aa-tRNA-synth_II/BPL/LPL"/>
</dbReference>
<dbReference type="RefSeq" id="WP_120202402.1">
    <property type="nucleotide sequence ID" value="NZ_RAQJ01000006.1"/>
</dbReference>
<dbReference type="Pfam" id="PF03099">
    <property type="entry name" value="BPL_LplA_LipB"/>
    <property type="match status" value="1"/>
</dbReference>
<dbReference type="InterPro" id="IPR004408">
    <property type="entry name" value="Biotin_CoA_COase_ligase"/>
</dbReference>
<organism evidence="3 4">
    <name type="scientific">Ichthyenterobacterium magnum</name>
    <dbReference type="NCBI Taxonomy" id="1230530"/>
    <lineage>
        <taxon>Bacteria</taxon>
        <taxon>Pseudomonadati</taxon>
        <taxon>Bacteroidota</taxon>
        <taxon>Flavobacteriia</taxon>
        <taxon>Flavobacteriales</taxon>
        <taxon>Flavobacteriaceae</taxon>
        <taxon>Ichthyenterobacterium</taxon>
    </lineage>
</organism>
<dbReference type="OrthoDB" id="9807064at2"/>
<keyword evidence="4" id="KW-1185">Reference proteome</keyword>
<dbReference type="GO" id="GO:0004077">
    <property type="term" value="F:biotin--[biotin carboxyl-carrier protein] ligase activity"/>
    <property type="evidence" value="ECO:0007669"/>
    <property type="project" value="InterPro"/>
</dbReference>
<evidence type="ECO:0000256" key="1">
    <source>
        <dbReference type="ARBA" id="ARBA00022598"/>
    </source>
</evidence>
<dbReference type="Gene3D" id="3.30.930.10">
    <property type="entry name" value="Bira Bifunctional Protein, Domain 2"/>
    <property type="match status" value="1"/>
</dbReference>
<dbReference type="InterPro" id="IPR004143">
    <property type="entry name" value="BPL_LPL_catalytic"/>
</dbReference>
<comment type="caution">
    <text evidence="3">The sequence shown here is derived from an EMBL/GenBank/DDBJ whole genome shotgun (WGS) entry which is preliminary data.</text>
</comment>
<sequence>MHIIKLNAIDSTNSYLRALSTNVPLDDYTVVVAKHQTNGRGQMGTHWQSQDSKNLMVSVFKDVSFLDVDYHFYISIVVSLSIYDTLKSFNIKKLKVKWPNDILSEDKKIAGVLIENVIKQNQMQGSIIGFGINVNQKEFTNLPNASSLHLISGKLFDLDEVLHLVLSKMKYYFFLLKEGEFDILISTYQDHLFRKNKPSTFKNTEGVLFSGFIEGVSNSGNLQIRLEDDIIKEFDLKEVTLLY</sequence>
<dbReference type="Proteomes" id="UP000284892">
    <property type="component" value="Unassembled WGS sequence"/>
</dbReference>
<accession>A0A420DET5</accession>
<dbReference type="EMBL" id="RAQJ01000006">
    <property type="protein sequence ID" value="RKE90915.1"/>
    <property type="molecule type" value="Genomic_DNA"/>
</dbReference>
<protein>
    <submittedName>
        <fullName evidence="3">BirA family biotin operon repressor/biotin-[acetyl-CoA-carboxylase] ligase</fullName>
    </submittedName>
</protein>
<reference evidence="3 4" key="1">
    <citation type="submission" date="2018-09" db="EMBL/GenBank/DDBJ databases">
        <title>Genomic Encyclopedia of Archaeal and Bacterial Type Strains, Phase II (KMG-II): from individual species to whole genera.</title>
        <authorList>
            <person name="Goeker M."/>
        </authorList>
    </citation>
    <scope>NUCLEOTIDE SEQUENCE [LARGE SCALE GENOMIC DNA]</scope>
    <source>
        <strain evidence="3 4">DSM 26283</strain>
    </source>
</reference>
<dbReference type="PROSITE" id="PS51733">
    <property type="entry name" value="BPL_LPL_CATALYTIC"/>
    <property type="match status" value="1"/>
</dbReference>
<dbReference type="PANTHER" id="PTHR12835:SF5">
    <property type="entry name" value="BIOTIN--PROTEIN LIGASE"/>
    <property type="match status" value="1"/>
</dbReference>
<keyword evidence="1 3" id="KW-0436">Ligase</keyword>
<dbReference type="SUPFAM" id="SSF55681">
    <property type="entry name" value="Class II aaRS and biotin synthetases"/>
    <property type="match status" value="1"/>
</dbReference>
<evidence type="ECO:0000259" key="2">
    <source>
        <dbReference type="PROSITE" id="PS51733"/>
    </source>
</evidence>